<dbReference type="EMBL" id="JAAMPC010000017">
    <property type="protein sequence ID" value="KAG2250069.1"/>
    <property type="molecule type" value="Genomic_DNA"/>
</dbReference>
<gene>
    <name evidence="2" type="ORF">Bca52824_089697</name>
</gene>
<evidence type="ECO:0000313" key="3">
    <source>
        <dbReference type="Proteomes" id="UP000886595"/>
    </source>
</evidence>
<name>A0A8X7PCW3_BRACI</name>
<reference evidence="2 3" key="1">
    <citation type="submission" date="2020-02" db="EMBL/GenBank/DDBJ databases">
        <authorList>
            <person name="Ma Q."/>
            <person name="Huang Y."/>
            <person name="Song X."/>
            <person name="Pei D."/>
        </authorList>
    </citation>
    <scope>NUCLEOTIDE SEQUENCE [LARGE SCALE GENOMIC DNA]</scope>
    <source>
        <strain evidence="2">Sxm20200214</strain>
        <tissue evidence="2">Leaf</tissue>
    </source>
</reference>
<dbReference type="AlphaFoldDB" id="A0A8X7PCW3"/>
<comment type="caution">
    <text evidence="2">The sequence shown here is derived from an EMBL/GenBank/DDBJ whole genome shotgun (WGS) entry which is preliminary data.</text>
</comment>
<keyword evidence="3" id="KW-1185">Reference proteome</keyword>
<protein>
    <submittedName>
        <fullName evidence="2">Uncharacterized protein</fullName>
    </submittedName>
</protein>
<evidence type="ECO:0000256" key="1">
    <source>
        <dbReference type="SAM" id="MobiDB-lite"/>
    </source>
</evidence>
<sequence>MTEQAEPSLTAMGSSVPYLPDHDEEVTHLDETVHAVDISIDTQSLPPLITTHETLDSVPISSNPFSVLSPSSPEANQTIQFSSSPTKASFVFGIPATYAPTFGSYITTKQAAAFNAPSITLPPQFTVPSCPPLLFPGHKKTNPSYQPTIKSI</sequence>
<feature type="compositionally biased region" description="Polar residues" evidence="1">
    <location>
        <begin position="1"/>
        <end position="13"/>
    </location>
</feature>
<organism evidence="2 3">
    <name type="scientific">Brassica carinata</name>
    <name type="common">Ethiopian mustard</name>
    <name type="synonym">Abyssinian cabbage</name>
    <dbReference type="NCBI Taxonomy" id="52824"/>
    <lineage>
        <taxon>Eukaryota</taxon>
        <taxon>Viridiplantae</taxon>
        <taxon>Streptophyta</taxon>
        <taxon>Embryophyta</taxon>
        <taxon>Tracheophyta</taxon>
        <taxon>Spermatophyta</taxon>
        <taxon>Magnoliopsida</taxon>
        <taxon>eudicotyledons</taxon>
        <taxon>Gunneridae</taxon>
        <taxon>Pentapetalae</taxon>
        <taxon>rosids</taxon>
        <taxon>malvids</taxon>
        <taxon>Brassicales</taxon>
        <taxon>Brassicaceae</taxon>
        <taxon>Brassiceae</taxon>
        <taxon>Brassica</taxon>
    </lineage>
</organism>
<feature type="region of interest" description="Disordered" evidence="1">
    <location>
        <begin position="1"/>
        <end position="20"/>
    </location>
</feature>
<accession>A0A8X7PCW3</accession>
<proteinExistence type="predicted"/>
<dbReference type="Proteomes" id="UP000886595">
    <property type="component" value="Unassembled WGS sequence"/>
</dbReference>
<evidence type="ECO:0000313" key="2">
    <source>
        <dbReference type="EMBL" id="KAG2250069.1"/>
    </source>
</evidence>